<proteinExistence type="predicted"/>
<evidence type="ECO:0000313" key="2">
    <source>
        <dbReference type="Proteomes" id="UP000567067"/>
    </source>
</evidence>
<reference evidence="1 2" key="1">
    <citation type="submission" date="2020-08" db="EMBL/GenBank/DDBJ databases">
        <title>Genomic Encyclopedia of Type Strains, Phase III (KMG-III): the genomes of soil and plant-associated and newly described type strains.</title>
        <authorList>
            <person name="Whitman W."/>
        </authorList>
    </citation>
    <scope>NUCLEOTIDE SEQUENCE [LARGE SCALE GENOMIC DNA]</scope>
    <source>
        <strain evidence="1 2">CECT 8693</strain>
    </source>
</reference>
<dbReference type="EMBL" id="JACJIP010000027">
    <property type="protein sequence ID" value="MBA9087232.1"/>
    <property type="molecule type" value="Genomic_DNA"/>
</dbReference>
<organism evidence="1 2">
    <name type="scientific">Fontibacillus solani</name>
    <dbReference type="NCBI Taxonomy" id="1572857"/>
    <lineage>
        <taxon>Bacteria</taxon>
        <taxon>Bacillati</taxon>
        <taxon>Bacillota</taxon>
        <taxon>Bacilli</taxon>
        <taxon>Bacillales</taxon>
        <taxon>Paenibacillaceae</taxon>
        <taxon>Fontibacillus</taxon>
    </lineage>
</organism>
<comment type="caution">
    <text evidence="1">The sequence shown here is derived from an EMBL/GenBank/DDBJ whole genome shotgun (WGS) entry which is preliminary data.</text>
</comment>
<protein>
    <submittedName>
        <fullName evidence="1">Uncharacterized protein</fullName>
    </submittedName>
</protein>
<accession>A0A7W3SVZ0</accession>
<dbReference type="Proteomes" id="UP000567067">
    <property type="component" value="Unassembled WGS sequence"/>
</dbReference>
<sequence length="129" mass="15179">MVLANNVSDIFENFDFTDSIVTEVKWADNLLDLIVVVDYYWDIQDGRRDTRLLKLVFKNSVKVDFQINKELPLSSDEINKESLFTIVLFKENRESKYSSNKQKHLEIFTTDYSKSWLSVVCSEVILEEQ</sequence>
<dbReference type="RefSeq" id="WP_220482816.1">
    <property type="nucleotide sequence ID" value="NZ_JACJIP010000027.1"/>
</dbReference>
<gene>
    <name evidence="1" type="ORF">FHR92_003714</name>
</gene>
<evidence type="ECO:0000313" key="1">
    <source>
        <dbReference type="EMBL" id="MBA9087232.1"/>
    </source>
</evidence>
<name>A0A7W3SVZ0_9BACL</name>
<dbReference type="AlphaFoldDB" id="A0A7W3SVZ0"/>
<keyword evidence="2" id="KW-1185">Reference proteome</keyword>